<feature type="signal peptide" evidence="1">
    <location>
        <begin position="1"/>
        <end position="23"/>
    </location>
</feature>
<dbReference type="RefSeq" id="WP_146526983.1">
    <property type="nucleotide sequence ID" value="NZ_SJPV01000004.1"/>
</dbReference>
<sequence length="416" mass="45412" precursor="true">MNSPSLVSMILSLACLSAFSVSADADQVEAERWMAKAVESSRRITTESAISHAADKLSHAHARLGQVDDAFNAAKRVTNPQLKLYALAATTQAAVNADQSTDLMVAEAGETLKGNEGSFNNSAMENILRIAETRQKTLPATTKQPELPPIEQLQKAFDHAQNRGEKLAAFQPLMMRSLQKKSFETLERAIEEAIKMIEKNPLPDQSSKFGTYGDAAAIAQIRVTNLRIATMLADEGKNDEAARHLALANSVIDRLPESSALVKWELQNLRIQVLLKLKRIDAAIQDFETIRTPLIASRAAADIAVSQIENGQVEAGLKTADRIGTGQGSGDDRGMVAIALFKYADRNIAVQYINQVGETDEAMNALISLSRHWIEIGDMDQLRSTFDSINSPTARTHYAISAATFLMVRDLRNVAP</sequence>
<keyword evidence="3" id="KW-1185">Reference proteome</keyword>
<gene>
    <name evidence="2" type="ORF">Poly41_30640</name>
</gene>
<protein>
    <recommendedName>
        <fullName evidence="4">Tetratricopeptide repeat protein</fullName>
    </recommendedName>
</protein>
<evidence type="ECO:0008006" key="4">
    <source>
        <dbReference type="Google" id="ProtNLM"/>
    </source>
</evidence>
<proteinExistence type="predicted"/>
<dbReference type="EMBL" id="SJPV01000004">
    <property type="protein sequence ID" value="TWU38587.1"/>
    <property type="molecule type" value="Genomic_DNA"/>
</dbReference>
<dbReference type="Proteomes" id="UP000319143">
    <property type="component" value="Unassembled WGS sequence"/>
</dbReference>
<evidence type="ECO:0000256" key="1">
    <source>
        <dbReference type="SAM" id="SignalP"/>
    </source>
</evidence>
<reference evidence="2 3" key="1">
    <citation type="submission" date="2019-02" db="EMBL/GenBank/DDBJ databases">
        <title>Deep-cultivation of Planctomycetes and their phenomic and genomic characterization uncovers novel biology.</title>
        <authorList>
            <person name="Wiegand S."/>
            <person name="Jogler M."/>
            <person name="Boedeker C."/>
            <person name="Pinto D."/>
            <person name="Vollmers J."/>
            <person name="Rivas-Marin E."/>
            <person name="Kohn T."/>
            <person name="Peeters S.H."/>
            <person name="Heuer A."/>
            <person name="Rast P."/>
            <person name="Oberbeckmann S."/>
            <person name="Bunk B."/>
            <person name="Jeske O."/>
            <person name="Meyerdierks A."/>
            <person name="Storesund J.E."/>
            <person name="Kallscheuer N."/>
            <person name="Luecker S."/>
            <person name="Lage O.M."/>
            <person name="Pohl T."/>
            <person name="Merkel B.J."/>
            <person name="Hornburger P."/>
            <person name="Mueller R.-W."/>
            <person name="Bruemmer F."/>
            <person name="Labrenz M."/>
            <person name="Spormann A.M."/>
            <person name="Op Den Camp H."/>
            <person name="Overmann J."/>
            <person name="Amann R."/>
            <person name="Jetten M.S.M."/>
            <person name="Mascher T."/>
            <person name="Medema M.H."/>
            <person name="Devos D.P."/>
            <person name="Kaster A.-K."/>
            <person name="Ovreas L."/>
            <person name="Rohde M."/>
            <person name="Galperin M.Y."/>
            <person name="Jogler C."/>
        </authorList>
    </citation>
    <scope>NUCLEOTIDE SEQUENCE [LARGE SCALE GENOMIC DNA]</scope>
    <source>
        <strain evidence="2 3">Poly41</strain>
    </source>
</reference>
<name>A0A5C6DRV0_9BACT</name>
<dbReference type="AlphaFoldDB" id="A0A5C6DRV0"/>
<evidence type="ECO:0000313" key="3">
    <source>
        <dbReference type="Proteomes" id="UP000319143"/>
    </source>
</evidence>
<feature type="chain" id="PRO_5023115868" description="Tetratricopeptide repeat protein" evidence="1">
    <location>
        <begin position="24"/>
        <end position="416"/>
    </location>
</feature>
<evidence type="ECO:0000313" key="2">
    <source>
        <dbReference type="EMBL" id="TWU38587.1"/>
    </source>
</evidence>
<dbReference type="OrthoDB" id="263347at2"/>
<organism evidence="2 3">
    <name type="scientific">Novipirellula artificiosorum</name>
    <dbReference type="NCBI Taxonomy" id="2528016"/>
    <lineage>
        <taxon>Bacteria</taxon>
        <taxon>Pseudomonadati</taxon>
        <taxon>Planctomycetota</taxon>
        <taxon>Planctomycetia</taxon>
        <taxon>Pirellulales</taxon>
        <taxon>Pirellulaceae</taxon>
        <taxon>Novipirellula</taxon>
    </lineage>
</organism>
<accession>A0A5C6DRV0</accession>
<comment type="caution">
    <text evidence="2">The sequence shown here is derived from an EMBL/GenBank/DDBJ whole genome shotgun (WGS) entry which is preliminary data.</text>
</comment>
<keyword evidence="1" id="KW-0732">Signal</keyword>